<name>A0A3S3MVM6_9MAGN</name>
<dbReference type="PANTHER" id="PTHR32487">
    <property type="entry name" value="3-OXO-DELTA(4,5)-STEROID 5-BETA-REDUCTASE"/>
    <property type="match status" value="1"/>
</dbReference>
<proteinExistence type="predicted"/>
<dbReference type="PANTHER" id="PTHR32487:SF13">
    <property type="entry name" value="LOW QUALITY PROTEIN: IRIDOID SYNTHASE-LIKE"/>
    <property type="match status" value="1"/>
</dbReference>
<reference evidence="2 3" key="1">
    <citation type="journal article" date="2019" name="Nat. Plants">
        <title>Stout camphor tree genome fills gaps in understanding of flowering plant genome evolution.</title>
        <authorList>
            <person name="Chaw S.M."/>
            <person name="Liu Y.C."/>
            <person name="Wu Y.W."/>
            <person name="Wang H.Y."/>
            <person name="Lin C.I."/>
            <person name="Wu C.S."/>
            <person name="Ke H.M."/>
            <person name="Chang L.Y."/>
            <person name="Hsu C.Y."/>
            <person name="Yang H.T."/>
            <person name="Sudianto E."/>
            <person name="Hsu M.H."/>
            <person name="Wu K.P."/>
            <person name="Wang L.N."/>
            <person name="Leebens-Mack J.H."/>
            <person name="Tsai I.J."/>
        </authorList>
    </citation>
    <scope>NUCLEOTIDE SEQUENCE [LARGE SCALE GENOMIC DNA]</scope>
    <source>
        <strain evidence="3">cv. Chaw 1501</strain>
        <tissue evidence="2">Young leaves</tissue>
    </source>
</reference>
<dbReference type="EMBL" id="QPKB01000006">
    <property type="protein sequence ID" value="RWR87039.1"/>
    <property type="molecule type" value="Genomic_DNA"/>
</dbReference>
<dbReference type="Proteomes" id="UP000283530">
    <property type="component" value="Unassembled WGS sequence"/>
</dbReference>
<sequence length="387" mass="43194">MEHKTSETPVALIMGVTGMAGFSLAEALKDPAALGGPWKVMGAARRQTPPWFPPSLLDSYISFDALDTKDTHHSLSPISDQVTHLFWVALQVGPNEDTNISSNSTMLKNVLTTLTSSTPTSRLRHISLLTGTKHYMGPFDDPAFHPKGRAIPLELPFREGTARLPYPLFYYSLEDLITSYSPKLTWSVHRSSIIIGASSRSIYNTLLTLVVYALICRREGSQFRFPGTRYTWEHFCDVTDAGLLATHQIWAATSDGTKNQAFNCTNGDVFTWKSFWCVLAEMFGVEAVAPVDGDDRDDDVGGFNWVGEMEKKGGIWDSIVRENGLVETKLEEIACFGVLNLVLHFRFQHVSSMNKSREFGFLGYVDTLKSLRGWVERLGEMNIIPKI</sequence>
<evidence type="ECO:0000259" key="1">
    <source>
        <dbReference type="Pfam" id="PF22917"/>
    </source>
</evidence>
<comment type="caution">
    <text evidence="2">The sequence shown here is derived from an EMBL/GenBank/DDBJ whole genome shotgun (WGS) entry which is preliminary data.</text>
</comment>
<dbReference type="InterPro" id="IPR036291">
    <property type="entry name" value="NAD(P)-bd_dom_sf"/>
</dbReference>
<organism evidence="2 3">
    <name type="scientific">Cinnamomum micranthum f. kanehirae</name>
    <dbReference type="NCBI Taxonomy" id="337451"/>
    <lineage>
        <taxon>Eukaryota</taxon>
        <taxon>Viridiplantae</taxon>
        <taxon>Streptophyta</taxon>
        <taxon>Embryophyta</taxon>
        <taxon>Tracheophyta</taxon>
        <taxon>Spermatophyta</taxon>
        <taxon>Magnoliopsida</taxon>
        <taxon>Magnoliidae</taxon>
        <taxon>Laurales</taxon>
        <taxon>Lauraceae</taxon>
        <taxon>Cinnamomum</taxon>
    </lineage>
</organism>
<dbReference type="AlphaFoldDB" id="A0A3S3MVM6"/>
<feature type="domain" description="PRISE-like Rossmann-fold" evidence="1">
    <location>
        <begin position="79"/>
        <end position="365"/>
    </location>
</feature>
<dbReference type="SUPFAM" id="SSF51735">
    <property type="entry name" value="NAD(P)-binding Rossmann-fold domains"/>
    <property type="match status" value="1"/>
</dbReference>
<evidence type="ECO:0000313" key="3">
    <source>
        <dbReference type="Proteomes" id="UP000283530"/>
    </source>
</evidence>
<protein>
    <submittedName>
        <fullName evidence="2">3-oxo-Delta4,5-steroid 5-beta-reductase-like protein</fullName>
    </submittedName>
</protein>
<dbReference type="OrthoDB" id="1731983at2759"/>
<dbReference type="GO" id="GO:0016627">
    <property type="term" value="F:oxidoreductase activity, acting on the CH-CH group of donors"/>
    <property type="evidence" value="ECO:0007669"/>
    <property type="project" value="UniProtKB-ARBA"/>
</dbReference>
<gene>
    <name evidence="2" type="ORF">CKAN_01596900</name>
</gene>
<dbReference type="STRING" id="337451.A0A3S3MVM6"/>
<evidence type="ECO:0000313" key="2">
    <source>
        <dbReference type="EMBL" id="RWR87039.1"/>
    </source>
</evidence>
<dbReference type="InterPro" id="IPR055222">
    <property type="entry name" value="PRISE-like_Rossmann-fold"/>
</dbReference>
<keyword evidence="3" id="KW-1185">Reference proteome</keyword>
<accession>A0A3S3MVM6</accession>
<dbReference type="CDD" id="cd08948">
    <property type="entry name" value="5beta-POR_like_SDR_a"/>
    <property type="match status" value="1"/>
</dbReference>
<dbReference type="Gene3D" id="3.40.50.720">
    <property type="entry name" value="NAD(P)-binding Rossmann-like Domain"/>
    <property type="match status" value="1"/>
</dbReference>
<dbReference type="Pfam" id="PF22917">
    <property type="entry name" value="PRISE"/>
    <property type="match status" value="1"/>
</dbReference>